<accession>A0A0A2ABF1</accession>
<dbReference type="EMBL" id="JNAM01000009">
    <property type="protein sequence ID" value="KGF97844.1"/>
    <property type="molecule type" value="Genomic_DNA"/>
</dbReference>
<comment type="caution">
    <text evidence="1">The sequence shown here is derived from an EMBL/GenBank/DDBJ whole genome shotgun (WGS) entry which is preliminary data.</text>
</comment>
<organism evidence="1 2">
    <name type="scientific">Prochlorococcus marinus str. MIT 9302</name>
    <dbReference type="NCBI Taxonomy" id="74545"/>
    <lineage>
        <taxon>Bacteria</taxon>
        <taxon>Bacillati</taxon>
        <taxon>Cyanobacteriota</taxon>
        <taxon>Cyanophyceae</taxon>
        <taxon>Synechococcales</taxon>
        <taxon>Prochlorococcaceae</taxon>
        <taxon>Prochlorococcus</taxon>
    </lineage>
</organism>
<protein>
    <submittedName>
        <fullName evidence="1">Uncharacterized protein</fullName>
    </submittedName>
</protein>
<dbReference type="Proteomes" id="UP000030445">
    <property type="component" value="Unassembled WGS sequence"/>
</dbReference>
<evidence type="ECO:0000313" key="1">
    <source>
        <dbReference type="EMBL" id="KGF97844.1"/>
    </source>
</evidence>
<sequence>MFPDELNQIVGMIVPSTGTSIRINGEIEPLISINKNGAMTPIK</sequence>
<gene>
    <name evidence="1" type="ORF">EU96_0958</name>
</gene>
<name>A0A0A2ABF1_PROMR</name>
<proteinExistence type="predicted"/>
<dbReference type="AlphaFoldDB" id="A0A0A2ABF1"/>
<reference evidence="2" key="1">
    <citation type="journal article" date="2014" name="Sci. Data">
        <title>Genomes of diverse isolates of the marine cyanobacterium Prochlorococcus.</title>
        <authorList>
            <person name="Biller S."/>
            <person name="Berube P."/>
            <person name="Thompson J."/>
            <person name="Kelly L."/>
            <person name="Roggensack S."/>
            <person name="Awad L."/>
            <person name="Roache-Johnson K."/>
            <person name="Ding H."/>
            <person name="Giovannoni S.J."/>
            <person name="Moore L.R."/>
            <person name="Chisholm S.W."/>
        </authorList>
    </citation>
    <scope>NUCLEOTIDE SEQUENCE [LARGE SCALE GENOMIC DNA]</scope>
    <source>
        <strain evidence="2">MIT 9302</strain>
    </source>
</reference>
<evidence type="ECO:0000313" key="2">
    <source>
        <dbReference type="Proteomes" id="UP000030445"/>
    </source>
</evidence>